<keyword evidence="3 7" id="KW-1134">Transmembrane beta strand</keyword>
<dbReference type="Pfam" id="PF13620">
    <property type="entry name" value="CarboxypepD_reg"/>
    <property type="match status" value="1"/>
</dbReference>
<dbReference type="Pfam" id="PF25183">
    <property type="entry name" value="OMP_b-brl_4"/>
    <property type="match status" value="2"/>
</dbReference>
<keyword evidence="12" id="KW-1185">Reference proteome</keyword>
<accession>A0A239FUU1</accession>
<comment type="similarity">
    <text evidence="7">Belongs to the TonB-dependent receptor family.</text>
</comment>
<dbReference type="Gene3D" id="2.170.130.10">
    <property type="entry name" value="TonB-dependent receptor, plug domain"/>
    <property type="match status" value="1"/>
</dbReference>
<dbReference type="Proteomes" id="UP000198339">
    <property type="component" value="Unassembled WGS sequence"/>
</dbReference>
<dbReference type="InterPro" id="IPR036942">
    <property type="entry name" value="Beta-barrel_TonB_sf"/>
</dbReference>
<feature type="chain" id="PRO_5012308702" evidence="8">
    <location>
        <begin position="37"/>
        <end position="1003"/>
    </location>
</feature>
<dbReference type="InterPro" id="IPR008969">
    <property type="entry name" value="CarboxyPept-like_regulatory"/>
</dbReference>
<dbReference type="Pfam" id="PF07715">
    <property type="entry name" value="Plug"/>
    <property type="match status" value="1"/>
</dbReference>
<dbReference type="GO" id="GO:0009279">
    <property type="term" value="C:cell outer membrane"/>
    <property type="evidence" value="ECO:0007669"/>
    <property type="project" value="UniProtKB-SubCell"/>
</dbReference>
<dbReference type="SUPFAM" id="SSF56935">
    <property type="entry name" value="Porins"/>
    <property type="match status" value="1"/>
</dbReference>
<comment type="subcellular location">
    <subcellularLocation>
        <location evidence="1 7">Cell outer membrane</location>
        <topology evidence="1 7">Multi-pass membrane protein</topology>
    </subcellularLocation>
</comment>
<evidence type="ECO:0000313" key="12">
    <source>
        <dbReference type="Proteomes" id="UP000198339"/>
    </source>
</evidence>
<keyword evidence="2 7" id="KW-0813">Transport</keyword>
<evidence type="ECO:0000259" key="9">
    <source>
        <dbReference type="Pfam" id="PF07715"/>
    </source>
</evidence>
<organism evidence="11 12">
    <name type="scientific">Sphingopyxis indica</name>
    <dbReference type="NCBI Taxonomy" id="436663"/>
    <lineage>
        <taxon>Bacteria</taxon>
        <taxon>Pseudomonadati</taxon>
        <taxon>Pseudomonadota</taxon>
        <taxon>Alphaproteobacteria</taxon>
        <taxon>Sphingomonadales</taxon>
        <taxon>Sphingomonadaceae</taxon>
        <taxon>Sphingopyxis</taxon>
    </lineage>
</organism>
<keyword evidence="4 7" id="KW-0812">Transmembrane</keyword>
<dbReference type="InterPro" id="IPR039426">
    <property type="entry name" value="TonB-dep_rcpt-like"/>
</dbReference>
<dbReference type="InterPro" id="IPR037066">
    <property type="entry name" value="Plug_dom_sf"/>
</dbReference>
<feature type="signal peptide" evidence="8">
    <location>
        <begin position="1"/>
        <end position="36"/>
    </location>
</feature>
<keyword evidence="5 7" id="KW-0472">Membrane</keyword>
<evidence type="ECO:0000256" key="4">
    <source>
        <dbReference type="ARBA" id="ARBA00022692"/>
    </source>
</evidence>
<feature type="domain" description="TonB-dependent receptor plug" evidence="9">
    <location>
        <begin position="154"/>
        <end position="250"/>
    </location>
</feature>
<name>A0A239FUU1_9SPHN</name>
<proteinExistence type="inferred from homology"/>
<gene>
    <name evidence="11" type="ORF">SAMN06295955_102240</name>
</gene>
<keyword evidence="11" id="KW-0675">Receptor</keyword>
<dbReference type="PROSITE" id="PS52016">
    <property type="entry name" value="TONB_DEPENDENT_REC_3"/>
    <property type="match status" value="1"/>
</dbReference>
<reference evidence="11 12" key="1">
    <citation type="submission" date="2017-06" db="EMBL/GenBank/DDBJ databases">
        <authorList>
            <person name="Kim H.J."/>
            <person name="Triplett B.A."/>
        </authorList>
    </citation>
    <scope>NUCLEOTIDE SEQUENCE [LARGE SCALE GENOMIC DNA]</scope>
    <source>
        <strain evidence="11 12">DS15</strain>
    </source>
</reference>
<evidence type="ECO:0000259" key="10">
    <source>
        <dbReference type="Pfam" id="PF25183"/>
    </source>
</evidence>
<dbReference type="SUPFAM" id="SSF49464">
    <property type="entry name" value="Carboxypeptidase regulatory domain-like"/>
    <property type="match status" value="1"/>
</dbReference>
<evidence type="ECO:0000313" key="11">
    <source>
        <dbReference type="EMBL" id="SNS60308.1"/>
    </source>
</evidence>
<evidence type="ECO:0000256" key="5">
    <source>
        <dbReference type="ARBA" id="ARBA00023136"/>
    </source>
</evidence>
<feature type="domain" description="TonB-dependent transporter Oar-like beta-barrel" evidence="10">
    <location>
        <begin position="337"/>
        <end position="570"/>
    </location>
</feature>
<evidence type="ECO:0000256" key="2">
    <source>
        <dbReference type="ARBA" id="ARBA00022448"/>
    </source>
</evidence>
<dbReference type="AlphaFoldDB" id="A0A239FUU1"/>
<protein>
    <submittedName>
        <fullName evidence="11">TonB-dependent Receptor Plug Domain</fullName>
    </submittedName>
</protein>
<evidence type="ECO:0000256" key="6">
    <source>
        <dbReference type="ARBA" id="ARBA00023237"/>
    </source>
</evidence>
<sequence length="1003" mass="109613">MNCFRHTVRHASALRAALMLGAALPILASAPQVVHAQDYTNVAASGRVTDEDGKAIAGATVSITSSDRGVVRSAVTSDTGAYSIPQLAPGSYDFTVTAEGYAPYKEAGVSLVRSTGAANSFTLLPANAGDAIIVRGSRIRVADFEDATTGATIDLGEIDQRVPIARSLQDVVLMSPGTVRGSSGANGGFADQVAISGASFIENAYYVNGLNITNFRMGLQPVEVPYDFYQTVEVKTGGMPAEFGRATGGVVNAVTKSGSNDFHASILGTWEPDGLRSTSPATYNTNYEGVEQKRHEIAMQGSGPIIRDHLFVYGLYTIRKFETFTPDEDQDHATRVENDSPFWGVKVDGYITDDHHLEFTYFDTTNETRTRDLNYDRATGEVGAETGGTNARGGGQNYVARYTGTFTPWLTVSAAYGVNKLRDGTLPLDINNERVLDYRDSDSGIDIGLNKVTDAYGYTTDEREFYRGDVDINFELAGSHHVRLGYDHETDTSEQIHQTMGAGFYKIWRAGEGDAARLGIAEGTEYYTTRVYRNNGISTVKNEAFYLEDDWSLLDDRLRLQLGVRNDRFSNQGVNGESYYKSGNQWAPRVGASYDLFGDGRTKLYGFYGKYYLPLAGDINLNVMGGRVTYTRYNLLNGLDPAKNTPLPGEAILGADGFSACPDTGIANCEVQADGSAADPSGAIAHNLSPQSSSEFILGAEHRFSNRIRIGAYFTHRKLDNVIEDLTVDFGARAYCVAQGFSEADCTAAYPGGSNWVIANPGRDITVRINPLPDGSTPTVTLAADDLLYDKPKRNYNAVTLTFDREFDGKWGIAASYTWAMDKGNYEGGVRSENGQLAVNRVSDFDSPGFQNGSYGYLPNDRRHTFKAYGSYRPFDFLDLGVNALVQSPRSYSCIGTVPAEVDPYAHGYHGYSYYCNGELVPRGTAFKGDWLYQFDVSAVARLPFDGLDASVRLDVFNLFNSKSVTAYNEFGQLGNDAPNSNYRQPEAYQTPRYVRLQFRLGF</sequence>
<evidence type="ECO:0000256" key="8">
    <source>
        <dbReference type="SAM" id="SignalP"/>
    </source>
</evidence>
<dbReference type="Gene3D" id="2.40.170.20">
    <property type="entry name" value="TonB-dependent receptor, beta-barrel domain"/>
    <property type="match status" value="1"/>
</dbReference>
<evidence type="ECO:0000256" key="3">
    <source>
        <dbReference type="ARBA" id="ARBA00022452"/>
    </source>
</evidence>
<keyword evidence="8" id="KW-0732">Signal</keyword>
<dbReference type="Gene3D" id="2.60.40.1120">
    <property type="entry name" value="Carboxypeptidase-like, regulatory domain"/>
    <property type="match status" value="1"/>
</dbReference>
<evidence type="ECO:0000256" key="7">
    <source>
        <dbReference type="PROSITE-ProRule" id="PRU01360"/>
    </source>
</evidence>
<dbReference type="EMBL" id="FZPA01000002">
    <property type="protein sequence ID" value="SNS60308.1"/>
    <property type="molecule type" value="Genomic_DNA"/>
</dbReference>
<keyword evidence="6 7" id="KW-0998">Cell outer membrane</keyword>
<evidence type="ECO:0000256" key="1">
    <source>
        <dbReference type="ARBA" id="ARBA00004571"/>
    </source>
</evidence>
<dbReference type="RefSeq" id="WP_245836558.1">
    <property type="nucleotide sequence ID" value="NZ_FZPA01000002.1"/>
</dbReference>
<dbReference type="InterPro" id="IPR057601">
    <property type="entry name" value="Oar-like_b-barrel"/>
</dbReference>
<dbReference type="InterPro" id="IPR012910">
    <property type="entry name" value="Plug_dom"/>
</dbReference>
<feature type="domain" description="TonB-dependent transporter Oar-like beta-barrel" evidence="10">
    <location>
        <begin position="572"/>
        <end position="873"/>
    </location>
</feature>